<dbReference type="VEuPathDB" id="AmoebaDB:NAEGRDRAFT_65153"/>
<dbReference type="AlphaFoldDB" id="D2V8H1"/>
<name>D2V8H1_NAEGR</name>
<dbReference type="InParanoid" id="D2V8H1"/>
<organism evidence="2">
    <name type="scientific">Naegleria gruberi</name>
    <name type="common">Amoeba</name>
    <dbReference type="NCBI Taxonomy" id="5762"/>
    <lineage>
        <taxon>Eukaryota</taxon>
        <taxon>Discoba</taxon>
        <taxon>Heterolobosea</taxon>
        <taxon>Tetramitia</taxon>
        <taxon>Eutetramitia</taxon>
        <taxon>Vahlkampfiidae</taxon>
        <taxon>Naegleria</taxon>
    </lineage>
</organism>
<dbReference type="KEGG" id="ngr:NAEGRDRAFT_65153"/>
<evidence type="ECO:0000313" key="2">
    <source>
        <dbReference type="Proteomes" id="UP000006671"/>
    </source>
</evidence>
<accession>D2V8H1</accession>
<reference evidence="1 2" key="1">
    <citation type="journal article" date="2010" name="Cell">
        <title>The genome of Naegleria gruberi illuminates early eukaryotic versatility.</title>
        <authorList>
            <person name="Fritz-Laylin L.K."/>
            <person name="Prochnik S.E."/>
            <person name="Ginger M.L."/>
            <person name="Dacks J.B."/>
            <person name="Carpenter M.L."/>
            <person name="Field M.C."/>
            <person name="Kuo A."/>
            <person name="Paredez A."/>
            <person name="Chapman J."/>
            <person name="Pham J."/>
            <person name="Shu S."/>
            <person name="Neupane R."/>
            <person name="Cipriano M."/>
            <person name="Mancuso J."/>
            <person name="Tu H."/>
            <person name="Salamov A."/>
            <person name="Lindquist E."/>
            <person name="Shapiro H."/>
            <person name="Lucas S."/>
            <person name="Grigoriev I.V."/>
            <person name="Cande W.Z."/>
            <person name="Fulton C."/>
            <person name="Rokhsar D.S."/>
            <person name="Dawson S.C."/>
        </authorList>
    </citation>
    <scope>NUCLEOTIDE SEQUENCE [LARGE SCALE GENOMIC DNA]</scope>
    <source>
        <strain evidence="1 2">NEG-M</strain>
    </source>
</reference>
<dbReference type="EMBL" id="GG738857">
    <property type="protein sequence ID" value="EFC46808.1"/>
    <property type="molecule type" value="Genomic_DNA"/>
</dbReference>
<dbReference type="RefSeq" id="XP_002679552.1">
    <property type="nucleotide sequence ID" value="XM_002679506.1"/>
</dbReference>
<protein>
    <submittedName>
        <fullName evidence="1">Predicted protein</fullName>
    </submittedName>
</protein>
<dbReference type="Proteomes" id="UP000006671">
    <property type="component" value="Unassembled WGS sequence"/>
</dbReference>
<evidence type="ECO:0000313" key="1">
    <source>
        <dbReference type="EMBL" id="EFC46808.1"/>
    </source>
</evidence>
<sequence>MQKLRPLPFSHLSKNQFFSNQFFLIKNFRSFSTTTILSSVNEQQQQSNNSTENMMKRLNPNRQFKQFWNSSWCGKYDAITSAAFDSLKLFGNNPKELTLDNQLEMKYLPIIIHRKCDGKIIRQPGLYKTLFSIYPSYDCFGYGIHSELSKKLYCSNVKTLNEFNNRRLEYSKAIEYMEKAKEDFSNILLPMKMIPISEMDVWQWFKGHSTQEHDVLIIKYMDTESLIEIFVQLANYCNESSILFEVPFQRFPIQISFANEFQKSVIQSAIEQALQRTEDEKFSKQDVDLMKQFLNKPDILASEKMGNIYFPKMRNNLLSLSEFFLLFIL</sequence>
<gene>
    <name evidence="1" type="ORF">NAEGRDRAFT_65153</name>
</gene>
<proteinExistence type="predicted"/>
<keyword evidence="2" id="KW-1185">Reference proteome</keyword>
<dbReference type="GeneID" id="8860008"/>